<evidence type="ECO:0000256" key="1">
    <source>
        <dbReference type="SAM" id="Phobius"/>
    </source>
</evidence>
<proteinExistence type="predicted"/>
<organism evidence="2 3">
    <name type="scientific">Armillaria ostoyae</name>
    <name type="common">Armillaria root rot fungus</name>
    <dbReference type="NCBI Taxonomy" id="47428"/>
    <lineage>
        <taxon>Eukaryota</taxon>
        <taxon>Fungi</taxon>
        <taxon>Dikarya</taxon>
        <taxon>Basidiomycota</taxon>
        <taxon>Agaricomycotina</taxon>
        <taxon>Agaricomycetes</taxon>
        <taxon>Agaricomycetidae</taxon>
        <taxon>Agaricales</taxon>
        <taxon>Marasmiineae</taxon>
        <taxon>Physalacriaceae</taxon>
        <taxon>Armillaria</taxon>
    </lineage>
</organism>
<reference evidence="3" key="1">
    <citation type="journal article" date="2017" name="Nat. Ecol. Evol.">
        <title>Genome expansion and lineage-specific genetic innovations in the forest pathogenic fungi Armillaria.</title>
        <authorList>
            <person name="Sipos G."/>
            <person name="Prasanna A.N."/>
            <person name="Walter M.C."/>
            <person name="O'Connor E."/>
            <person name="Balint B."/>
            <person name="Krizsan K."/>
            <person name="Kiss B."/>
            <person name="Hess J."/>
            <person name="Varga T."/>
            <person name="Slot J."/>
            <person name="Riley R."/>
            <person name="Boka B."/>
            <person name="Rigling D."/>
            <person name="Barry K."/>
            <person name="Lee J."/>
            <person name="Mihaltcheva S."/>
            <person name="LaButti K."/>
            <person name="Lipzen A."/>
            <person name="Waldron R."/>
            <person name="Moloney N.M."/>
            <person name="Sperisen C."/>
            <person name="Kredics L."/>
            <person name="Vagvoelgyi C."/>
            <person name="Patrignani A."/>
            <person name="Fitzpatrick D."/>
            <person name="Nagy I."/>
            <person name="Doyle S."/>
            <person name="Anderson J.B."/>
            <person name="Grigoriev I.V."/>
            <person name="Gueldener U."/>
            <person name="Muensterkoetter M."/>
            <person name="Nagy L.G."/>
        </authorList>
    </citation>
    <scope>NUCLEOTIDE SEQUENCE [LARGE SCALE GENOMIC DNA]</scope>
    <source>
        <strain evidence="3">C18/9</strain>
    </source>
</reference>
<keyword evidence="1" id="KW-1133">Transmembrane helix</keyword>
<evidence type="ECO:0000313" key="2">
    <source>
        <dbReference type="EMBL" id="SJL11640.1"/>
    </source>
</evidence>
<dbReference type="AlphaFoldDB" id="A0A284RSB2"/>
<sequence>MGGWSMVAVLSVASPGCSRGGKHCTIIYHTPGLCSRSSRSPVIVITVLAVVVAVVAGFVLQVPSRCEMRSDLESPAISQVIDTPG</sequence>
<evidence type="ECO:0000313" key="3">
    <source>
        <dbReference type="Proteomes" id="UP000219338"/>
    </source>
</evidence>
<gene>
    <name evidence="2" type="ORF">ARMOST_15046</name>
</gene>
<dbReference type="Proteomes" id="UP000219338">
    <property type="component" value="Unassembled WGS sequence"/>
</dbReference>
<keyword evidence="3" id="KW-1185">Reference proteome</keyword>
<name>A0A284RSB2_ARMOS</name>
<feature type="transmembrane region" description="Helical" evidence="1">
    <location>
        <begin position="42"/>
        <end position="60"/>
    </location>
</feature>
<keyword evidence="1" id="KW-0812">Transmembrane</keyword>
<keyword evidence="1" id="KW-0472">Membrane</keyword>
<dbReference type="EMBL" id="FUEG01000014">
    <property type="protein sequence ID" value="SJL11640.1"/>
    <property type="molecule type" value="Genomic_DNA"/>
</dbReference>
<accession>A0A284RSB2</accession>
<protein>
    <submittedName>
        <fullName evidence="2">Uncharacterized protein</fullName>
    </submittedName>
</protein>